<dbReference type="AlphaFoldDB" id="A0A9W3DJV4"/>
<dbReference type="GeneID" id="130511277"/>
<dbReference type="InterPro" id="IPR052929">
    <property type="entry name" value="RNase_H-like_EbsB-rel"/>
</dbReference>
<keyword evidence="2" id="KW-1185">Reference proteome</keyword>
<accession>A0A9W3DJV4</accession>
<dbReference type="Proteomes" id="UP000504610">
    <property type="component" value="Chromosome 4"/>
</dbReference>
<organism evidence="2 3">
    <name type="scientific">Raphanus sativus</name>
    <name type="common">Radish</name>
    <name type="synonym">Raphanus raphanistrum var. sativus</name>
    <dbReference type="NCBI Taxonomy" id="3726"/>
    <lineage>
        <taxon>Eukaryota</taxon>
        <taxon>Viridiplantae</taxon>
        <taxon>Streptophyta</taxon>
        <taxon>Embryophyta</taxon>
        <taxon>Tracheophyta</taxon>
        <taxon>Spermatophyta</taxon>
        <taxon>Magnoliopsida</taxon>
        <taxon>eudicotyledons</taxon>
        <taxon>Gunneridae</taxon>
        <taxon>Pentapetalae</taxon>
        <taxon>rosids</taxon>
        <taxon>malvids</taxon>
        <taxon>Brassicales</taxon>
        <taxon>Brassicaceae</taxon>
        <taxon>Brassiceae</taxon>
        <taxon>Raphanus</taxon>
    </lineage>
</organism>
<dbReference type="InterPro" id="IPR044730">
    <property type="entry name" value="RNase_H-like_dom_plant"/>
</dbReference>
<dbReference type="GO" id="GO:0004523">
    <property type="term" value="F:RNA-DNA hybrid ribonuclease activity"/>
    <property type="evidence" value="ECO:0007669"/>
    <property type="project" value="InterPro"/>
</dbReference>
<dbReference type="PANTHER" id="PTHR47074:SF78">
    <property type="entry name" value="GB|AAF30348.1-RELATED"/>
    <property type="match status" value="1"/>
</dbReference>
<feature type="domain" description="RNase H type-1" evidence="1">
    <location>
        <begin position="122"/>
        <end position="195"/>
    </location>
</feature>
<dbReference type="GO" id="GO:0003676">
    <property type="term" value="F:nucleic acid binding"/>
    <property type="evidence" value="ECO:0007669"/>
    <property type="project" value="InterPro"/>
</dbReference>
<dbReference type="InterPro" id="IPR036397">
    <property type="entry name" value="RNaseH_sf"/>
</dbReference>
<evidence type="ECO:0000313" key="3">
    <source>
        <dbReference type="RefSeq" id="XP_056864171.1"/>
    </source>
</evidence>
<reference evidence="2" key="1">
    <citation type="journal article" date="2019" name="Database">
        <title>The radish genome database (RadishGD): an integrated information resource for radish genomics.</title>
        <authorList>
            <person name="Yu H.J."/>
            <person name="Baek S."/>
            <person name="Lee Y.J."/>
            <person name="Cho A."/>
            <person name="Mun J.H."/>
        </authorList>
    </citation>
    <scope>NUCLEOTIDE SEQUENCE [LARGE SCALE GENOMIC DNA]</scope>
    <source>
        <strain evidence="2">cv. WK10039</strain>
    </source>
</reference>
<reference evidence="3" key="2">
    <citation type="submission" date="2025-08" db="UniProtKB">
        <authorList>
            <consortium name="RefSeq"/>
        </authorList>
    </citation>
    <scope>IDENTIFICATION</scope>
    <source>
        <tissue evidence="3">Leaf</tissue>
    </source>
</reference>
<proteinExistence type="predicted"/>
<protein>
    <submittedName>
        <fullName evidence="3">Uncharacterized protein LOC130511277</fullName>
    </submittedName>
</protein>
<dbReference type="SUPFAM" id="SSF53098">
    <property type="entry name" value="Ribonuclease H-like"/>
    <property type="match status" value="1"/>
</dbReference>
<sequence>MASEFAYSDDIPTIYALSMSMFSCSEEKIEACLQFCFSSRLTHYQDLSYWILWRLWKSRNVLIFQNKSIHWRSLLSYATNDATEWSKVKATIEDNTGSGVVGRHARQRSHWTRPSEGWVKCNVDGSFIQNYLASQAGWIYRDNRGTYRGAVQAMGGQVQNPLECELQAILMAIQHSWSLGYQKVIVESDCKKAVRRL</sequence>
<name>A0A9W3DJV4_RAPSA</name>
<dbReference type="CDD" id="cd06222">
    <property type="entry name" value="RNase_H_like"/>
    <property type="match status" value="1"/>
</dbReference>
<dbReference type="RefSeq" id="XP_056864171.1">
    <property type="nucleotide sequence ID" value="XM_057008191.1"/>
</dbReference>
<dbReference type="PANTHER" id="PTHR47074">
    <property type="entry name" value="BNAC02G40300D PROTEIN"/>
    <property type="match status" value="1"/>
</dbReference>
<dbReference type="Gene3D" id="3.30.420.10">
    <property type="entry name" value="Ribonuclease H-like superfamily/Ribonuclease H"/>
    <property type="match status" value="1"/>
</dbReference>
<evidence type="ECO:0000259" key="1">
    <source>
        <dbReference type="Pfam" id="PF13456"/>
    </source>
</evidence>
<dbReference type="InterPro" id="IPR002156">
    <property type="entry name" value="RNaseH_domain"/>
</dbReference>
<dbReference type="InterPro" id="IPR012337">
    <property type="entry name" value="RNaseH-like_sf"/>
</dbReference>
<dbReference type="Pfam" id="PF13456">
    <property type="entry name" value="RVT_3"/>
    <property type="match status" value="1"/>
</dbReference>
<gene>
    <name evidence="3" type="primary">LOC130511277</name>
</gene>
<dbReference type="OrthoDB" id="1108735at2759"/>
<evidence type="ECO:0000313" key="2">
    <source>
        <dbReference type="Proteomes" id="UP000504610"/>
    </source>
</evidence>
<dbReference type="KEGG" id="rsz:130511277"/>